<keyword evidence="5 6" id="KW-0472">Membrane</keyword>
<keyword evidence="3 6" id="KW-0812">Transmembrane</keyword>
<keyword evidence="9" id="KW-1185">Reference proteome</keyword>
<dbReference type="Pfam" id="PF07690">
    <property type="entry name" value="MFS_1"/>
    <property type="match status" value="1"/>
</dbReference>
<evidence type="ECO:0000256" key="3">
    <source>
        <dbReference type="ARBA" id="ARBA00022692"/>
    </source>
</evidence>
<feature type="transmembrane region" description="Helical" evidence="6">
    <location>
        <begin position="256"/>
        <end position="275"/>
    </location>
</feature>
<dbReference type="RefSeq" id="WP_425307445.1">
    <property type="nucleotide sequence ID" value="NZ_CP154795.1"/>
</dbReference>
<feature type="transmembrane region" description="Helical" evidence="6">
    <location>
        <begin position="287"/>
        <end position="304"/>
    </location>
</feature>
<dbReference type="PROSITE" id="PS50850">
    <property type="entry name" value="MFS"/>
    <property type="match status" value="1"/>
</dbReference>
<dbReference type="PANTHER" id="PTHR23513">
    <property type="entry name" value="INTEGRAL MEMBRANE EFFLUX PROTEIN-RELATED"/>
    <property type="match status" value="1"/>
</dbReference>
<evidence type="ECO:0000259" key="7">
    <source>
        <dbReference type="PROSITE" id="PS50850"/>
    </source>
</evidence>
<proteinExistence type="predicted"/>
<gene>
    <name evidence="8" type="ORF">AADG42_01350</name>
</gene>
<feature type="transmembrane region" description="Helical" evidence="6">
    <location>
        <begin position="396"/>
        <end position="416"/>
    </location>
</feature>
<dbReference type="Gene3D" id="1.20.1250.20">
    <property type="entry name" value="MFS general substrate transporter like domains"/>
    <property type="match status" value="1"/>
</dbReference>
<evidence type="ECO:0000256" key="1">
    <source>
        <dbReference type="ARBA" id="ARBA00004651"/>
    </source>
</evidence>
<evidence type="ECO:0000256" key="5">
    <source>
        <dbReference type="ARBA" id="ARBA00023136"/>
    </source>
</evidence>
<dbReference type="InterPro" id="IPR011701">
    <property type="entry name" value="MFS"/>
</dbReference>
<evidence type="ECO:0000313" key="8">
    <source>
        <dbReference type="EMBL" id="XAN06009.1"/>
    </source>
</evidence>
<dbReference type="EMBL" id="CP154795">
    <property type="protein sequence ID" value="XAN06009.1"/>
    <property type="molecule type" value="Genomic_DNA"/>
</dbReference>
<evidence type="ECO:0000256" key="6">
    <source>
        <dbReference type="SAM" id="Phobius"/>
    </source>
</evidence>
<dbReference type="Proteomes" id="UP001442841">
    <property type="component" value="Chromosome"/>
</dbReference>
<dbReference type="InterPro" id="IPR036259">
    <property type="entry name" value="MFS_trans_sf"/>
</dbReference>
<evidence type="ECO:0000313" key="9">
    <source>
        <dbReference type="Proteomes" id="UP001442841"/>
    </source>
</evidence>
<feature type="domain" description="Major facilitator superfamily (MFS) profile" evidence="7">
    <location>
        <begin position="1"/>
        <end position="423"/>
    </location>
</feature>
<feature type="transmembrane region" description="Helical" evidence="6">
    <location>
        <begin position="310"/>
        <end position="328"/>
    </location>
</feature>
<organism evidence="8 9">
    <name type="scientific">Ammonicoccus fulvus</name>
    <dbReference type="NCBI Taxonomy" id="3138240"/>
    <lineage>
        <taxon>Bacteria</taxon>
        <taxon>Bacillati</taxon>
        <taxon>Actinomycetota</taxon>
        <taxon>Actinomycetes</taxon>
        <taxon>Propionibacteriales</taxon>
        <taxon>Propionibacteriaceae</taxon>
        <taxon>Ammonicoccus</taxon>
    </lineage>
</organism>
<keyword evidence="4 6" id="KW-1133">Transmembrane helix</keyword>
<feature type="transmembrane region" description="Helical" evidence="6">
    <location>
        <begin position="102"/>
        <end position="120"/>
    </location>
</feature>
<sequence length="444" mass="47447">MTNFHRVLINTVVANFATAFLWFGWSFWVYLETRSVLINAIISGSYMALLSITSIFFGGLVDRFKKKQVMIASSVITSAAFLGAGALFLALPKERIIDLGGVWFWLIGGLVLGGAVVENMRNIALSTTVTLLVPDGERDRANGLVGAAQGLAFMATSIFAGLAIGLLGMGWTALLAIVATVLALVHLVFVAIPEKGVFHDPANRPKAFDLAGSWSAIRAVPGLMALIFFSCFNNFVGGLMMALLDPYGLTLFSVELWGVVLGVTSAGFIIGGLVIARRGLGANPLRTLLLVNVVVSIVGMTFVIREWHWLLVVGIFAYMCLIPAAEAAEQTIIQRVVPLPRQGRVFGFATSVETAATPISALAIGPIAEFWLIPWVDSPAGEATWGWLLGEGDARGIALVFILSAALMLVVVLLAFRTRAYAGLSRFYADSAPVQGAPSQAEQR</sequence>
<dbReference type="PANTHER" id="PTHR23513:SF6">
    <property type="entry name" value="MAJOR FACILITATOR SUPERFAMILY ASSOCIATED DOMAIN-CONTAINING PROTEIN"/>
    <property type="match status" value="1"/>
</dbReference>
<feature type="transmembrane region" description="Helical" evidence="6">
    <location>
        <begin position="141"/>
        <end position="167"/>
    </location>
</feature>
<feature type="transmembrane region" description="Helical" evidence="6">
    <location>
        <begin position="173"/>
        <end position="192"/>
    </location>
</feature>
<protein>
    <submittedName>
        <fullName evidence="8">MFS transporter</fullName>
    </submittedName>
</protein>
<feature type="transmembrane region" description="Helical" evidence="6">
    <location>
        <begin position="223"/>
        <end position="244"/>
    </location>
</feature>
<dbReference type="SUPFAM" id="SSF103473">
    <property type="entry name" value="MFS general substrate transporter"/>
    <property type="match status" value="1"/>
</dbReference>
<keyword evidence="2" id="KW-1003">Cell membrane</keyword>
<dbReference type="InterPro" id="IPR020846">
    <property type="entry name" value="MFS_dom"/>
</dbReference>
<feature type="transmembrane region" description="Helical" evidence="6">
    <location>
        <begin position="69"/>
        <end position="90"/>
    </location>
</feature>
<accession>A0ABZ3FLR0</accession>
<reference evidence="8 9" key="1">
    <citation type="submission" date="2024-04" db="EMBL/GenBank/DDBJ databases">
        <title>Isolation of an actinomycete strain from pig manure.</title>
        <authorList>
            <person name="Gong T."/>
            <person name="Yu Z."/>
            <person name="An M."/>
            <person name="Wei C."/>
            <person name="Yang W."/>
            <person name="Liu L."/>
        </authorList>
    </citation>
    <scope>NUCLEOTIDE SEQUENCE [LARGE SCALE GENOMIC DNA]</scope>
    <source>
        <strain evidence="8 9">ZF39</strain>
    </source>
</reference>
<feature type="transmembrane region" description="Helical" evidence="6">
    <location>
        <begin position="36"/>
        <end position="57"/>
    </location>
</feature>
<feature type="transmembrane region" description="Helical" evidence="6">
    <location>
        <begin position="348"/>
        <end position="376"/>
    </location>
</feature>
<dbReference type="CDD" id="cd06173">
    <property type="entry name" value="MFS_MefA_like"/>
    <property type="match status" value="1"/>
</dbReference>
<comment type="subcellular location">
    <subcellularLocation>
        <location evidence="1">Cell membrane</location>
        <topology evidence="1">Multi-pass membrane protein</topology>
    </subcellularLocation>
</comment>
<evidence type="ECO:0000256" key="4">
    <source>
        <dbReference type="ARBA" id="ARBA00022989"/>
    </source>
</evidence>
<name>A0ABZ3FLR0_9ACTN</name>
<evidence type="ECO:0000256" key="2">
    <source>
        <dbReference type="ARBA" id="ARBA00022475"/>
    </source>
</evidence>
<feature type="transmembrane region" description="Helical" evidence="6">
    <location>
        <begin position="7"/>
        <end position="30"/>
    </location>
</feature>